<dbReference type="EMBL" id="CP041616">
    <property type="protein sequence ID" value="QDO89805.1"/>
    <property type="molecule type" value="Genomic_DNA"/>
</dbReference>
<sequence length="359" mass="38638">MSGHPRTPRSRPPVSVVLLTLLVTLATVVTSTAFLMRPAVSPQAFALARDVPTVSPAPPASDPRGLHLVLVPHPDDELSAWTSLLEADDLRPVVVLLTQGEATQHCAADVMDRRLQTDLGEVPPEPDPTVGGGGSLACREARLGSFRAAMTEAAGHTPSVRLDWSAARPVDIDGLEALLVTGESATLIALDLGDDALTTDTVETAVRGVLSRPFALGLPDLPLVRITSSAYYATEQEPTACDSLALCPPGETPYVYDRPDHLAVREVARTLAPLTEEGSWLVTHSYDPAANRHLALPEEIYDQFMGLGSGDPRTAQRLGSHQRFYGWLAFPDVWRTGELPLQAEQVLFPRVQSYEVVTP</sequence>
<dbReference type="RefSeq" id="WP_143784526.1">
    <property type="nucleotide sequence ID" value="NZ_CP041616.1"/>
</dbReference>
<keyword evidence="2" id="KW-1185">Reference proteome</keyword>
<organism evidence="1 2">
    <name type="scientific">Ornithinimicrobium ciconiae</name>
    <dbReference type="NCBI Taxonomy" id="2594265"/>
    <lineage>
        <taxon>Bacteria</taxon>
        <taxon>Bacillati</taxon>
        <taxon>Actinomycetota</taxon>
        <taxon>Actinomycetes</taxon>
        <taxon>Micrococcales</taxon>
        <taxon>Ornithinimicrobiaceae</taxon>
        <taxon>Ornithinimicrobium</taxon>
    </lineage>
</organism>
<proteinExistence type="predicted"/>
<accession>A0A516GE71</accession>
<gene>
    <name evidence="1" type="ORF">FNH13_16900</name>
</gene>
<reference evidence="1 2" key="1">
    <citation type="submission" date="2019-07" db="EMBL/GenBank/DDBJ databases">
        <title>complete genome sequencing of Ornithinimicrobium sp. H23M54.</title>
        <authorList>
            <person name="Bae J.-W."/>
            <person name="Lee S.-Y."/>
        </authorList>
    </citation>
    <scope>NUCLEOTIDE SEQUENCE [LARGE SCALE GENOMIC DNA]</scope>
    <source>
        <strain evidence="1 2">H23M54</strain>
    </source>
</reference>
<dbReference type="OrthoDB" id="5115514at2"/>
<evidence type="ECO:0000313" key="1">
    <source>
        <dbReference type="EMBL" id="QDO89805.1"/>
    </source>
</evidence>
<dbReference type="AlphaFoldDB" id="A0A516GE71"/>
<dbReference type="KEGG" id="orz:FNH13_16900"/>
<evidence type="ECO:0000313" key="2">
    <source>
        <dbReference type="Proteomes" id="UP000315395"/>
    </source>
</evidence>
<protein>
    <submittedName>
        <fullName evidence="1">Uncharacterized protein</fullName>
    </submittedName>
</protein>
<dbReference type="Proteomes" id="UP000315395">
    <property type="component" value="Chromosome"/>
</dbReference>
<name>A0A516GE71_9MICO</name>